<reference evidence="2" key="1">
    <citation type="journal article" date="2019" name="Int. J. Syst. Evol. Microbiol.">
        <title>The Global Catalogue of Microorganisms (GCM) 10K type strain sequencing project: providing services to taxonomists for standard genome sequencing and annotation.</title>
        <authorList>
            <consortium name="The Broad Institute Genomics Platform"/>
            <consortium name="The Broad Institute Genome Sequencing Center for Infectious Disease"/>
            <person name="Wu L."/>
            <person name="Ma J."/>
        </authorList>
    </citation>
    <scope>NUCLEOTIDE SEQUENCE [LARGE SCALE GENOMIC DNA]</scope>
    <source>
        <strain evidence="2">CCUG 56401</strain>
    </source>
</reference>
<gene>
    <name evidence="1" type="ORF">ACFQ16_22505</name>
</gene>
<dbReference type="Gene3D" id="3.40.50.1240">
    <property type="entry name" value="Phosphoglycerate mutase-like"/>
    <property type="match status" value="1"/>
</dbReference>
<dbReference type="PANTHER" id="PTHR47623">
    <property type="entry name" value="OS09G0287300 PROTEIN"/>
    <property type="match status" value="1"/>
</dbReference>
<keyword evidence="2" id="KW-1185">Reference proteome</keyword>
<dbReference type="PANTHER" id="PTHR47623:SF1">
    <property type="entry name" value="OS09G0287300 PROTEIN"/>
    <property type="match status" value="1"/>
</dbReference>
<protein>
    <submittedName>
        <fullName evidence="1">SixA phosphatase family protein</fullName>
    </submittedName>
</protein>
<dbReference type="CDD" id="cd07067">
    <property type="entry name" value="HP_PGM_like"/>
    <property type="match status" value="1"/>
</dbReference>
<evidence type="ECO:0000313" key="2">
    <source>
        <dbReference type="Proteomes" id="UP001597018"/>
    </source>
</evidence>
<dbReference type="Proteomes" id="UP001597018">
    <property type="component" value="Unassembled WGS sequence"/>
</dbReference>
<sequence>MVDARRKLVLLRHAKAAAPDDVADFERPLAKRGTLDAPAAGRWLRDNVPAIEVVACSPATRARRTWELAAPEIPAAPDVRYDERIYAATAHQLLDVVRALPGPVMTAVLVGHNPGLEDLVRLLTGQRAELKTAGIAVLSTAATWSEAGESWAEADDFAKPRG</sequence>
<dbReference type="EMBL" id="JBHTIW010000022">
    <property type="protein sequence ID" value="MFD0922526.1"/>
    <property type="molecule type" value="Genomic_DNA"/>
</dbReference>
<organism evidence="1 2">
    <name type="scientific">Saccharopolyspora rosea</name>
    <dbReference type="NCBI Taxonomy" id="524884"/>
    <lineage>
        <taxon>Bacteria</taxon>
        <taxon>Bacillati</taxon>
        <taxon>Actinomycetota</taxon>
        <taxon>Actinomycetes</taxon>
        <taxon>Pseudonocardiales</taxon>
        <taxon>Pseudonocardiaceae</taxon>
        <taxon>Saccharopolyspora</taxon>
    </lineage>
</organism>
<dbReference type="InterPro" id="IPR013078">
    <property type="entry name" value="His_Pase_superF_clade-1"/>
</dbReference>
<accession>A0ABW3G0Y2</accession>
<name>A0ABW3G0Y2_9PSEU</name>
<dbReference type="SUPFAM" id="SSF53254">
    <property type="entry name" value="Phosphoglycerate mutase-like"/>
    <property type="match status" value="1"/>
</dbReference>
<evidence type="ECO:0000313" key="1">
    <source>
        <dbReference type="EMBL" id="MFD0922526.1"/>
    </source>
</evidence>
<dbReference type="RefSeq" id="WP_263252361.1">
    <property type="nucleotide sequence ID" value="NZ_BAABLT010000054.1"/>
</dbReference>
<proteinExistence type="predicted"/>
<dbReference type="Pfam" id="PF00300">
    <property type="entry name" value="His_Phos_1"/>
    <property type="match status" value="1"/>
</dbReference>
<dbReference type="InterPro" id="IPR029033">
    <property type="entry name" value="His_PPase_superfam"/>
</dbReference>
<comment type="caution">
    <text evidence="1">The sequence shown here is derived from an EMBL/GenBank/DDBJ whole genome shotgun (WGS) entry which is preliminary data.</text>
</comment>